<organism evidence="1">
    <name type="scientific">Arsenophonus endosymbiont of Trialeurodes vaporariorum</name>
    <dbReference type="NCBI Taxonomy" id="235567"/>
    <lineage>
        <taxon>Bacteria</taxon>
        <taxon>Pseudomonadati</taxon>
        <taxon>Pseudomonadota</taxon>
        <taxon>Gammaproteobacteria</taxon>
        <taxon>Enterobacterales</taxon>
        <taxon>Morganellaceae</taxon>
        <taxon>Arsenophonus</taxon>
    </lineage>
</organism>
<dbReference type="InterPro" id="IPR011057">
    <property type="entry name" value="Mss4-like_sf"/>
</dbReference>
<accession>A0A3B0M3Q2</accession>
<dbReference type="EMBL" id="UFQR01000001">
    <property type="protein sequence ID" value="SSW94688.1"/>
    <property type="molecule type" value="Genomic_DNA"/>
</dbReference>
<gene>
    <name evidence="1" type="ORF">ARTV_0213</name>
</gene>
<dbReference type="SUPFAM" id="SSF51316">
    <property type="entry name" value="Mss4-like"/>
    <property type="match status" value="1"/>
</dbReference>
<name>A0A3B0M3Q2_9GAMM</name>
<dbReference type="AlphaFoldDB" id="A0A3B0M3Q2"/>
<sequence length="132" mass="15548">MQYEDQSLYQPAILKTEQPCYEISVCNCIICQKWNGDLLMTFIVENGLSVEGKYYVSYCRYSIWLMRIFCHKYGTHLFSKMLKPESYYASAVLFEKSKMGFLVTQFYVGCNPLHYNLIEKTALFTEQHILNT</sequence>
<evidence type="ECO:0000313" key="1">
    <source>
        <dbReference type="EMBL" id="SSW94688.1"/>
    </source>
</evidence>
<reference evidence="1" key="1">
    <citation type="submission" date="2018-04" db="EMBL/GenBank/DDBJ databases">
        <authorList>
            <person name="Go L.Y."/>
            <person name="Mitchell J.A."/>
        </authorList>
    </citation>
    <scope>NUCLEOTIDE SEQUENCE</scope>
    <source>
        <strain evidence="1">ARTV</strain>
    </source>
</reference>
<protein>
    <submittedName>
        <fullName evidence="1">Uncharacterized protein</fullName>
    </submittedName>
</protein>
<proteinExistence type="predicted"/>
<dbReference type="Gene3D" id="2.170.150.70">
    <property type="match status" value="1"/>
</dbReference>